<keyword evidence="12" id="KW-1185">Reference proteome</keyword>
<keyword evidence="6" id="KW-0007">Acetylation</keyword>
<evidence type="ECO:0000256" key="9">
    <source>
        <dbReference type="ARBA" id="ARBA00079383"/>
    </source>
</evidence>
<evidence type="ECO:0000256" key="7">
    <source>
        <dbReference type="ARBA" id="ARBA00059846"/>
    </source>
</evidence>
<dbReference type="Proteomes" id="UP000288216">
    <property type="component" value="Unassembled WGS sequence"/>
</dbReference>
<reference evidence="11 12" key="1">
    <citation type="journal article" date="2018" name="Nat. Ecol. Evol.">
        <title>Shark genomes provide insights into elasmobranch evolution and the origin of vertebrates.</title>
        <authorList>
            <person name="Hara Y"/>
            <person name="Yamaguchi K"/>
            <person name="Onimaru K"/>
            <person name="Kadota M"/>
            <person name="Koyanagi M"/>
            <person name="Keeley SD"/>
            <person name="Tatsumi K"/>
            <person name="Tanaka K"/>
            <person name="Motone F"/>
            <person name="Kageyama Y"/>
            <person name="Nozu R"/>
            <person name="Adachi N"/>
            <person name="Nishimura O"/>
            <person name="Nakagawa R"/>
            <person name="Tanegashima C"/>
            <person name="Kiyatake I"/>
            <person name="Matsumoto R"/>
            <person name="Murakumo K"/>
            <person name="Nishida K"/>
            <person name="Terakita A"/>
            <person name="Kuratani S"/>
            <person name="Sato K"/>
            <person name="Hyodo S Kuraku.S."/>
        </authorList>
    </citation>
    <scope>NUCLEOTIDE SEQUENCE [LARGE SCALE GENOMIC DNA]</scope>
</reference>
<dbReference type="FunFam" id="2.30.39.10:FF:000014">
    <property type="entry name" value="Serpin family B member 9"/>
    <property type="match status" value="1"/>
</dbReference>
<dbReference type="OrthoDB" id="671595at2759"/>
<proteinExistence type="inferred from homology"/>
<sequence length="379" mass="43546">MDNLSKANCRFTLDLFRKLIEENEAGNIFFSPFSISTALAMVYLGARNNTASEMAKALHFDQVGDVHSGFEKMQSDINRADVAYLLKVANRLYGEKSYNFLEEFCKSTMKFYGAAMLPVDFETAADKTREEINKWVEVQTEGKIRDLLAQGSLDSDTRLVLVNAIYFKGSWAEKFDVRCTEEMPFRLNKNESKPVKMMYQTNKFFFRPVPEFKLHILELPYVDNDLSMIILLPDDIMDDSTGLKQLEQALTLEKLQEWTLPNQMRKPEVDVRLPKFKLEEEYDLIRPLSSLGMRDLFDRSRADLSGMSGDRDLSVSKVAHKSFVEVNEEGTEAAAATGTIIVLQCYTPPQRFTADHPFLFFIRHNKTNNILFFGRYTSP</sequence>
<dbReference type="GO" id="GO:0004867">
    <property type="term" value="F:serine-type endopeptidase inhibitor activity"/>
    <property type="evidence" value="ECO:0007669"/>
    <property type="project" value="UniProtKB-KW"/>
</dbReference>
<dbReference type="STRING" id="75743.A0A401PSL4"/>
<dbReference type="InterPro" id="IPR023795">
    <property type="entry name" value="Serpin_CS"/>
</dbReference>
<comment type="subcellular location">
    <subcellularLocation>
        <location evidence="1">Cytoplasm</location>
    </subcellularLocation>
</comment>
<dbReference type="InterPro" id="IPR042185">
    <property type="entry name" value="Serpin_sf_2"/>
</dbReference>
<dbReference type="OMA" id="DIHTEFQ"/>
<dbReference type="InterPro" id="IPR000215">
    <property type="entry name" value="Serpin_fam"/>
</dbReference>
<dbReference type="FunFam" id="2.10.310.10:FF:000001">
    <property type="entry name" value="Serpin family A member 1"/>
    <property type="match status" value="1"/>
</dbReference>
<dbReference type="PANTHER" id="PTHR11461:SF180">
    <property type="entry name" value="LEUKOCYTE ELASTASE INHIBITOR"/>
    <property type="match status" value="1"/>
</dbReference>
<dbReference type="PANTHER" id="PTHR11461">
    <property type="entry name" value="SERINE PROTEASE INHIBITOR, SERPIN"/>
    <property type="match status" value="1"/>
</dbReference>
<evidence type="ECO:0000256" key="4">
    <source>
        <dbReference type="ARBA" id="ARBA00022690"/>
    </source>
</evidence>
<name>A0A401PSL4_SCYTO</name>
<keyword evidence="4" id="KW-0646">Protease inhibitor</keyword>
<comment type="caution">
    <text evidence="11">The sequence shown here is derived from an EMBL/GenBank/DDBJ whole genome shotgun (WGS) entry which is preliminary data.</text>
</comment>
<dbReference type="Gene3D" id="3.30.497.10">
    <property type="entry name" value="Antithrombin, subunit I, domain 2"/>
    <property type="match status" value="1"/>
</dbReference>
<evidence type="ECO:0000256" key="6">
    <source>
        <dbReference type="ARBA" id="ARBA00022990"/>
    </source>
</evidence>
<dbReference type="InterPro" id="IPR036186">
    <property type="entry name" value="Serpin_sf"/>
</dbReference>
<dbReference type="GO" id="GO:0005615">
    <property type="term" value="C:extracellular space"/>
    <property type="evidence" value="ECO:0007669"/>
    <property type="project" value="InterPro"/>
</dbReference>
<dbReference type="Gene3D" id="2.10.310.10">
    <property type="entry name" value="Serpins superfamily"/>
    <property type="match status" value="1"/>
</dbReference>
<gene>
    <name evidence="11" type="ORF">scyTo_0015424</name>
</gene>
<evidence type="ECO:0000256" key="8">
    <source>
        <dbReference type="ARBA" id="ARBA00073281"/>
    </source>
</evidence>
<evidence type="ECO:0000256" key="5">
    <source>
        <dbReference type="ARBA" id="ARBA00022900"/>
    </source>
</evidence>
<accession>A0A401PSL4</accession>
<dbReference type="SMART" id="SM00093">
    <property type="entry name" value="SERPIN"/>
    <property type="match status" value="1"/>
</dbReference>
<dbReference type="PROSITE" id="PS00284">
    <property type="entry name" value="SERPIN"/>
    <property type="match status" value="1"/>
</dbReference>
<dbReference type="PRINTS" id="PR00676">
    <property type="entry name" value="MASPIN"/>
</dbReference>
<dbReference type="InterPro" id="IPR042178">
    <property type="entry name" value="Serpin_sf_1"/>
</dbReference>
<dbReference type="CDD" id="cd19560">
    <property type="entry name" value="serpinB1_LEI"/>
    <property type="match status" value="1"/>
</dbReference>
<evidence type="ECO:0000313" key="12">
    <source>
        <dbReference type="Proteomes" id="UP000288216"/>
    </source>
</evidence>
<evidence type="ECO:0000256" key="1">
    <source>
        <dbReference type="ARBA" id="ARBA00004496"/>
    </source>
</evidence>
<evidence type="ECO:0000259" key="10">
    <source>
        <dbReference type="SMART" id="SM00093"/>
    </source>
</evidence>
<dbReference type="InterPro" id="IPR000240">
    <property type="entry name" value="Serpin_B9/Maspin"/>
</dbReference>
<dbReference type="SUPFAM" id="SSF56574">
    <property type="entry name" value="Serpins"/>
    <property type="match status" value="1"/>
</dbReference>
<protein>
    <recommendedName>
        <fullName evidence="8">Leukocyte elastase inhibitor</fullName>
    </recommendedName>
    <alternativeName>
        <fullName evidence="9">Serpin B1</fullName>
    </alternativeName>
</protein>
<dbReference type="GO" id="GO:0005737">
    <property type="term" value="C:cytoplasm"/>
    <property type="evidence" value="ECO:0007669"/>
    <property type="project" value="UniProtKB-SubCell"/>
</dbReference>
<evidence type="ECO:0000256" key="3">
    <source>
        <dbReference type="ARBA" id="ARBA00022490"/>
    </source>
</evidence>
<dbReference type="Gene3D" id="2.30.39.10">
    <property type="entry name" value="Alpha-1-antitrypsin, domain 1"/>
    <property type="match status" value="1"/>
</dbReference>
<dbReference type="Pfam" id="PF00079">
    <property type="entry name" value="Serpin"/>
    <property type="match status" value="1"/>
</dbReference>
<organism evidence="11 12">
    <name type="scientific">Scyliorhinus torazame</name>
    <name type="common">Cloudy catshark</name>
    <name type="synonym">Catulus torazame</name>
    <dbReference type="NCBI Taxonomy" id="75743"/>
    <lineage>
        <taxon>Eukaryota</taxon>
        <taxon>Metazoa</taxon>
        <taxon>Chordata</taxon>
        <taxon>Craniata</taxon>
        <taxon>Vertebrata</taxon>
        <taxon>Chondrichthyes</taxon>
        <taxon>Elasmobranchii</taxon>
        <taxon>Galeomorphii</taxon>
        <taxon>Galeoidea</taxon>
        <taxon>Carcharhiniformes</taxon>
        <taxon>Scyliorhinidae</taxon>
        <taxon>Scyliorhinus</taxon>
    </lineage>
</organism>
<keyword evidence="3" id="KW-0963">Cytoplasm</keyword>
<dbReference type="AlphaFoldDB" id="A0A401PSL4"/>
<dbReference type="FunFam" id="3.30.497.10:FF:000001">
    <property type="entry name" value="Serine protease inhibitor"/>
    <property type="match status" value="1"/>
</dbReference>
<comment type="function">
    <text evidence="7">Regulates the activity of the neutrophil proteases.</text>
</comment>
<dbReference type="EMBL" id="BFAA01008745">
    <property type="protein sequence ID" value="GCB76083.1"/>
    <property type="molecule type" value="Genomic_DNA"/>
</dbReference>
<dbReference type="InterPro" id="IPR023796">
    <property type="entry name" value="Serpin_dom"/>
</dbReference>
<evidence type="ECO:0000256" key="2">
    <source>
        <dbReference type="ARBA" id="ARBA00006426"/>
    </source>
</evidence>
<comment type="similarity">
    <text evidence="2">Belongs to the serpin family. Ov-serpin subfamily.</text>
</comment>
<evidence type="ECO:0000313" key="11">
    <source>
        <dbReference type="EMBL" id="GCB76083.1"/>
    </source>
</evidence>
<keyword evidence="5" id="KW-0722">Serine protease inhibitor</keyword>
<feature type="domain" description="Serpin" evidence="10">
    <location>
        <begin position="13"/>
        <end position="379"/>
    </location>
</feature>